<dbReference type="EMBL" id="JAFFZN010000041">
    <property type="protein sequence ID" value="MBO8189736.1"/>
    <property type="molecule type" value="Genomic_DNA"/>
</dbReference>
<sequence>MKKQASTAMWTAAALAASLLLGACGGDGDSDDKIDGAKDGGKPSAKSSSPSASSSASDRKAPDEIKLAKDAKNVFEAAKTGDPKKDEVLADNQARINAVDRVITTGKDVDQVEVYATGKSLLASNQYMLDFSKNGKSWAGVTRYYDQKVEFTGKNDARVTFCADEHKARNKVIKTGKLEPNDAGDQNYVAASFHVKRNSDGVWQAVSGTSQRGAKQCMK</sequence>
<proteinExistence type="predicted"/>
<accession>A0ABS3X334</accession>
<reference evidence="3 4" key="1">
    <citation type="submission" date="2021-02" db="EMBL/GenBank/DDBJ databases">
        <title>Streptomyces spirodelae sp. nov., isolated from duckweed.</title>
        <authorList>
            <person name="Saimee Y."/>
            <person name="Duangmal K."/>
        </authorList>
    </citation>
    <scope>NUCLEOTIDE SEQUENCE [LARGE SCALE GENOMIC DNA]</scope>
    <source>
        <strain evidence="3 4">DW4-2</strain>
    </source>
</reference>
<gene>
    <name evidence="3" type="ORF">JW592_30460</name>
</gene>
<evidence type="ECO:0000313" key="3">
    <source>
        <dbReference type="EMBL" id="MBO8189736.1"/>
    </source>
</evidence>
<feature type="region of interest" description="Disordered" evidence="1">
    <location>
        <begin position="30"/>
        <end position="63"/>
    </location>
</feature>
<dbReference type="PROSITE" id="PS51257">
    <property type="entry name" value="PROKAR_LIPOPROTEIN"/>
    <property type="match status" value="1"/>
</dbReference>
<protein>
    <recommendedName>
        <fullName evidence="5">Lipoprotein</fullName>
    </recommendedName>
</protein>
<dbReference type="RefSeq" id="WP_209268494.1">
    <property type="nucleotide sequence ID" value="NZ_JAFFZN010000041.1"/>
</dbReference>
<feature type="chain" id="PRO_5046150531" description="Lipoprotein" evidence="2">
    <location>
        <begin position="24"/>
        <end position="219"/>
    </location>
</feature>
<keyword evidence="2" id="KW-0732">Signal</keyword>
<evidence type="ECO:0008006" key="5">
    <source>
        <dbReference type="Google" id="ProtNLM"/>
    </source>
</evidence>
<feature type="signal peptide" evidence="2">
    <location>
        <begin position="1"/>
        <end position="23"/>
    </location>
</feature>
<keyword evidence="4" id="KW-1185">Reference proteome</keyword>
<feature type="compositionally biased region" description="Basic and acidic residues" evidence="1">
    <location>
        <begin position="31"/>
        <end position="41"/>
    </location>
</feature>
<comment type="caution">
    <text evidence="3">The sequence shown here is derived from an EMBL/GenBank/DDBJ whole genome shotgun (WGS) entry which is preliminary data.</text>
</comment>
<name>A0ABS3X334_9ACTN</name>
<organism evidence="3 4">
    <name type="scientific">Streptomyces spirodelae</name>
    <dbReference type="NCBI Taxonomy" id="2812904"/>
    <lineage>
        <taxon>Bacteria</taxon>
        <taxon>Bacillati</taxon>
        <taxon>Actinomycetota</taxon>
        <taxon>Actinomycetes</taxon>
        <taxon>Kitasatosporales</taxon>
        <taxon>Streptomycetaceae</taxon>
        <taxon>Streptomyces</taxon>
    </lineage>
</organism>
<evidence type="ECO:0000256" key="2">
    <source>
        <dbReference type="SAM" id="SignalP"/>
    </source>
</evidence>
<dbReference type="Proteomes" id="UP001518976">
    <property type="component" value="Unassembled WGS sequence"/>
</dbReference>
<feature type="compositionally biased region" description="Low complexity" evidence="1">
    <location>
        <begin position="42"/>
        <end position="56"/>
    </location>
</feature>
<evidence type="ECO:0000256" key="1">
    <source>
        <dbReference type="SAM" id="MobiDB-lite"/>
    </source>
</evidence>
<evidence type="ECO:0000313" key="4">
    <source>
        <dbReference type="Proteomes" id="UP001518976"/>
    </source>
</evidence>